<evidence type="ECO:0000313" key="1">
    <source>
        <dbReference type="EMBL" id="SMP41929.1"/>
    </source>
</evidence>
<evidence type="ECO:0000313" key="2">
    <source>
        <dbReference type="Proteomes" id="UP001158066"/>
    </source>
</evidence>
<protein>
    <submittedName>
        <fullName evidence="1">Uncharacterized protein</fullName>
    </submittedName>
</protein>
<reference evidence="1" key="1">
    <citation type="submission" date="2017-05" db="EMBL/GenBank/DDBJ databases">
        <authorList>
            <person name="Varghese N."/>
            <person name="Submissions S."/>
        </authorList>
    </citation>
    <scope>NUCLEOTIDE SEQUENCE</scope>
    <source>
        <strain evidence="1">Su22</strain>
    </source>
</reference>
<proteinExistence type="predicted"/>
<keyword evidence="2" id="KW-1185">Reference proteome</keyword>
<sequence length="333" mass="38605">MEESTLHMKWFYETLTLAFQMEIENTVMQIEKHYFADKVFDESAYRAADDFVFRRDVTELSYGKTFQLTYDALMAEDFSQYLLGLKVILVKLRDHQRYTYFDRTQMLVLLKEMDRNTGCGAPAIPEEKIPDFTRNSRRFLPTQINFVGIEKGRKLSRPLYHRHETITEAALEKEFKAAAEQGVIYHHIVATDQLIVQQKDHPNPLLWVHLAKLLAIHYATEKTPWNRDLTDAFLEAFEGLISCTENPSTAGLYQVTSGIIGIWIKRLKANNQTMNNQEKAEFLNFLINTYVMSGEEKLLIYILKLAEGFGQGDTSYMDGINRWIAAQSLKDES</sequence>
<dbReference type="AlphaFoldDB" id="A0AA45WTF1"/>
<dbReference type="RefSeq" id="WP_283407900.1">
    <property type="nucleotide sequence ID" value="NZ_FXUF01000001.1"/>
</dbReference>
<comment type="caution">
    <text evidence="1">The sequence shown here is derived from an EMBL/GenBank/DDBJ whole genome shotgun (WGS) entry which is preliminary data.</text>
</comment>
<dbReference type="Proteomes" id="UP001158066">
    <property type="component" value="Unassembled WGS sequence"/>
</dbReference>
<dbReference type="EMBL" id="FXUF01000001">
    <property type="protein sequence ID" value="SMP41929.1"/>
    <property type="molecule type" value="Genomic_DNA"/>
</dbReference>
<gene>
    <name evidence="1" type="ORF">SAMN06296020_101565</name>
</gene>
<organism evidence="1 2">
    <name type="scientific">Anoxynatronum buryatiense</name>
    <dbReference type="NCBI Taxonomy" id="489973"/>
    <lineage>
        <taxon>Bacteria</taxon>
        <taxon>Bacillati</taxon>
        <taxon>Bacillota</taxon>
        <taxon>Clostridia</taxon>
        <taxon>Eubacteriales</taxon>
        <taxon>Clostridiaceae</taxon>
        <taxon>Anoxynatronum</taxon>
    </lineage>
</organism>
<name>A0AA45WTF1_9CLOT</name>
<accession>A0AA45WTF1</accession>